<evidence type="ECO:0000313" key="2">
    <source>
        <dbReference type="Proteomes" id="UP000514628"/>
    </source>
</evidence>
<geneLocation type="plasmid" evidence="2">
    <name>pcfviadri1362_p3</name>
</geneLocation>
<dbReference type="EMBL" id="CP059435">
    <property type="protein sequence ID" value="QMS59937.1"/>
    <property type="molecule type" value="Genomic_DNA"/>
</dbReference>
<dbReference type="Proteomes" id="UP000514628">
    <property type="component" value="Plasmid pCFViADRI1362_P3"/>
</dbReference>
<evidence type="ECO:0000313" key="1">
    <source>
        <dbReference type="EMBL" id="QMS59937.1"/>
    </source>
</evidence>
<accession>A0A974RKU3</accession>
<reference evidence="2" key="1">
    <citation type="submission" date="2020-07" db="EMBL/GenBank/DDBJ databases">
        <title>A comparison of fourteen fully characterised mammalian-associated Campylobacter fetus isolates suggests a mechanism by which bovine-adapted biotypes have evolved high genomic plasticity.</title>
        <authorList>
            <person name="Nadin-Davis S.A."/>
            <person name="Chmara J.T."/>
            <person name="Carillo C."/>
            <person name="Amoako K."/>
            <person name="Goji N."/>
            <person name="Duceppe M.-O."/>
            <person name="Devenish J."/>
        </authorList>
    </citation>
    <scope>NUCLEOTIDE SEQUENCE [LARGE SCALE GENOMIC DNA]</scope>
    <source>
        <strain evidence="2">CFViADRI1362</strain>
        <plasmid evidence="2">pcfviadri1362_p3</plasmid>
    </source>
</reference>
<dbReference type="AlphaFoldDB" id="A0A974RKU3"/>
<dbReference type="RefSeq" id="WP_065842619.1">
    <property type="nucleotide sequence ID" value="NZ_CP059435.1"/>
</dbReference>
<protein>
    <recommendedName>
        <fullName evidence="3">CAAX protease</fullName>
    </recommendedName>
</protein>
<gene>
    <name evidence="1" type="ORF">GZ989_011485</name>
</gene>
<sequence length="215" mass="25638">MQKFIKTIDNIISKERLSSYSSVDEHCKNLRTIAILTPSIAMIEISIRNIVNFYLKQIYDTEWIKNSSHEQVLAEKESIDKRFNFTDLSHDQYLSNFSFGKIIYLAKENHLQTYIFENLTELDFRDFSNSNRNFFFFNDRKNDFSDIDKADILLSLLLTIRNRCYHWENILKIRSVNNQTYPRITHRIHHTNIGIMPKELKKFLSDVLDKFIGII</sequence>
<proteinExistence type="predicted"/>
<name>A0A974RKU3_CAMFE</name>
<keyword evidence="1" id="KW-0614">Plasmid</keyword>
<evidence type="ECO:0008006" key="3">
    <source>
        <dbReference type="Google" id="ProtNLM"/>
    </source>
</evidence>
<organism evidence="1 2">
    <name type="scientific">Campylobacter fetus</name>
    <dbReference type="NCBI Taxonomy" id="196"/>
    <lineage>
        <taxon>Bacteria</taxon>
        <taxon>Pseudomonadati</taxon>
        <taxon>Campylobacterota</taxon>
        <taxon>Epsilonproteobacteria</taxon>
        <taxon>Campylobacterales</taxon>
        <taxon>Campylobacteraceae</taxon>
        <taxon>Campylobacter</taxon>
    </lineage>
</organism>